<keyword evidence="1" id="KW-0378">Hydrolase</keyword>
<dbReference type="GO" id="GO:0006754">
    <property type="term" value="P:ATP biosynthetic process"/>
    <property type="evidence" value="ECO:0007669"/>
    <property type="project" value="TreeGrafter"/>
</dbReference>
<dbReference type="AlphaFoldDB" id="A0AA44KUV1"/>
<dbReference type="PANTHER" id="PTHR21340:SF0">
    <property type="entry name" value="BIS(5'-NUCLEOSYL)-TETRAPHOSPHATASE [ASYMMETRICAL]"/>
    <property type="match status" value="1"/>
</dbReference>
<evidence type="ECO:0000256" key="1">
    <source>
        <dbReference type="ARBA" id="ARBA00022801"/>
    </source>
</evidence>
<dbReference type="Pfam" id="PF00293">
    <property type="entry name" value="NUDIX"/>
    <property type="match status" value="1"/>
</dbReference>
<dbReference type="InterPro" id="IPR051325">
    <property type="entry name" value="Nudix_hydrolase_domain"/>
</dbReference>
<dbReference type="InterPro" id="IPR020084">
    <property type="entry name" value="NUDIX_hydrolase_CS"/>
</dbReference>
<dbReference type="PANTHER" id="PTHR21340">
    <property type="entry name" value="DIADENOSINE 5,5-P1,P4-TETRAPHOSPHATE PYROPHOSPHOHYDROLASE MUTT"/>
    <property type="match status" value="1"/>
</dbReference>
<evidence type="ECO:0000313" key="4">
    <source>
        <dbReference type="Proteomes" id="UP000183185"/>
    </source>
</evidence>
<name>A0AA44KUV1_9BACI</name>
<organism evidence="3 4">
    <name type="scientific">Bacillus proteolyticus</name>
    <dbReference type="NCBI Taxonomy" id="2026192"/>
    <lineage>
        <taxon>Bacteria</taxon>
        <taxon>Bacillati</taxon>
        <taxon>Bacillota</taxon>
        <taxon>Bacilli</taxon>
        <taxon>Bacillales</taxon>
        <taxon>Bacillaceae</taxon>
        <taxon>Bacillus</taxon>
        <taxon>Bacillus cereus group</taxon>
    </lineage>
</organism>
<dbReference type="InterPro" id="IPR015797">
    <property type="entry name" value="NUDIX_hydrolase-like_dom_sf"/>
</dbReference>
<dbReference type="PROSITE" id="PS00893">
    <property type="entry name" value="NUDIX_BOX"/>
    <property type="match status" value="1"/>
</dbReference>
<dbReference type="Proteomes" id="UP000183185">
    <property type="component" value="Unassembled WGS sequence"/>
</dbReference>
<dbReference type="GO" id="GO:0004081">
    <property type="term" value="F:bis(5'-nucleosyl)-tetraphosphatase (asymmetrical) activity"/>
    <property type="evidence" value="ECO:0007669"/>
    <property type="project" value="TreeGrafter"/>
</dbReference>
<dbReference type="Gene3D" id="3.90.79.10">
    <property type="entry name" value="Nucleoside Triphosphate Pyrophosphohydrolase"/>
    <property type="match status" value="1"/>
</dbReference>
<dbReference type="EMBL" id="MACH01000093">
    <property type="protein sequence ID" value="OJE43606.1"/>
    <property type="molecule type" value="Genomic_DNA"/>
</dbReference>
<evidence type="ECO:0000313" key="3">
    <source>
        <dbReference type="EMBL" id="OJE43606.1"/>
    </source>
</evidence>
<dbReference type="InterPro" id="IPR000086">
    <property type="entry name" value="NUDIX_hydrolase_dom"/>
</dbReference>
<protein>
    <submittedName>
        <fullName evidence="3">DNA mismatch repair protein MutT</fullName>
    </submittedName>
</protein>
<dbReference type="CDD" id="cd04684">
    <property type="entry name" value="NUDIX_Hydrolase"/>
    <property type="match status" value="1"/>
</dbReference>
<accession>A0AA44KUV1</accession>
<dbReference type="RefSeq" id="WP_071746425.1">
    <property type="nucleotide sequence ID" value="NZ_MACH01000093.1"/>
</dbReference>
<dbReference type="PROSITE" id="PS51462">
    <property type="entry name" value="NUDIX"/>
    <property type="match status" value="1"/>
</dbReference>
<dbReference type="SUPFAM" id="SSF55811">
    <property type="entry name" value="Nudix"/>
    <property type="match status" value="1"/>
</dbReference>
<comment type="caution">
    <text evidence="3">The sequence shown here is derived from an EMBL/GenBank/DDBJ whole genome shotgun (WGS) entry which is preliminary data.</text>
</comment>
<dbReference type="GO" id="GO:0006167">
    <property type="term" value="P:AMP biosynthetic process"/>
    <property type="evidence" value="ECO:0007669"/>
    <property type="project" value="TreeGrafter"/>
</dbReference>
<proteinExistence type="predicted"/>
<sequence>MMSKLTFGYKKPTEQYVLRPSCYAVIFNDTCSKMAVIKKRNRYFLPGGGMEGQETKEECLHRELLEELGWAIEIDQYFGNAARYFYAEKEDTHYLNDGFFYIANMVQKQTENCEEDHVLRWMSPLHAIELLIHDHQKWAVEQALLLQKQKGSPSI</sequence>
<feature type="domain" description="Nudix hydrolase" evidence="2">
    <location>
        <begin position="17"/>
        <end position="145"/>
    </location>
</feature>
<reference evidence="3 4" key="1">
    <citation type="submission" date="2016-06" db="EMBL/GenBank/DDBJ databases">
        <title>First insights into the genetic diversity and population structure of in the Bacillus cereus group bacteria from diverse marine environments.</title>
        <authorList>
            <person name="Liu Y."/>
            <person name="Lai Q."/>
            <person name="Shao Z."/>
        </authorList>
    </citation>
    <scope>NUCLEOTIDE SEQUENCE [LARGE SCALE GENOMIC DNA]</scope>
    <source>
        <strain evidence="3 4">TD42</strain>
    </source>
</reference>
<gene>
    <name evidence="3" type="ORF">BAQ49_10910</name>
</gene>
<evidence type="ECO:0000259" key="2">
    <source>
        <dbReference type="PROSITE" id="PS51462"/>
    </source>
</evidence>